<keyword evidence="1" id="KW-0418">Kinase</keyword>
<accession>A0A445JY15</accession>
<gene>
    <name evidence="1" type="ORF">D0Y65_018160</name>
</gene>
<reference evidence="1 2" key="1">
    <citation type="submission" date="2018-09" db="EMBL/GenBank/DDBJ databases">
        <title>A high-quality reference genome of wild soybean provides a powerful tool to mine soybean genomes.</title>
        <authorList>
            <person name="Xie M."/>
            <person name="Chung C.Y.L."/>
            <person name="Li M.-W."/>
            <person name="Wong F.-L."/>
            <person name="Chan T.-F."/>
            <person name="Lam H.-M."/>
        </authorList>
    </citation>
    <scope>NUCLEOTIDE SEQUENCE [LARGE SCALE GENOMIC DNA]</scope>
    <source>
        <strain evidence="2">cv. W05</strain>
        <tissue evidence="1">Hypocotyl of etiolated seedlings</tissue>
    </source>
</reference>
<dbReference type="EMBL" id="QZWG01000007">
    <property type="protein sequence ID" value="RZC03372.1"/>
    <property type="molecule type" value="Genomic_DNA"/>
</dbReference>
<proteinExistence type="predicted"/>
<keyword evidence="2" id="KW-1185">Reference proteome</keyword>
<dbReference type="GO" id="GO:0012505">
    <property type="term" value="C:endomembrane system"/>
    <property type="evidence" value="ECO:0007669"/>
    <property type="project" value="UniProtKB-SubCell"/>
</dbReference>
<dbReference type="AlphaFoldDB" id="A0A445JY15"/>
<evidence type="ECO:0000313" key="1">
    <source>
        <dbReference type="EMBL" id="RZC03372.1"/>
    </source>
</evidence>
<dbReference type="PANTHER" id="PTHR45863:SF7">
    <property type="entry name" value="SERINE_THREONINE-PROTEIN KINASE BSK5"/>
    <property type="match status" value="1"/>
</dbReference>
<dbReference type="InterPro" id="IPR045845">
    <property type="entry name" value="BSK"/>
</dbReference>
<evidence type="ECO:0000313" key="2">
    <source>
        <dbReference type="Proteomes" id="UP000289340"/>
    </source>
</evidence>
<comment type="caution">
    <text evidence="1">The sequence shown here is derived from an EMBL/GenBank/DDBJ whole genome shotgun (WGS) entry which is preliminary data.</text>
</comment>
<organism evidence="1 2">
    <name type="scientific">Glycine soja</name>
    <name type="common">Wild soybean</name>
    <dbReference type="NCBI Taxonomy" id="3848"/>
    <lineage>
        <taxon>Eukaryota</taxon>
        <taxon>Viridiplantae</taxon>
        <taxon>Streptophyta</taxon>
        <taxon>Embryophyta</taxon>
        <taxon>Tracheophyta</taxon>
        <taxon>Spermatophyta</taxon>
        <taxon>Magnoliopsida</taxon>
        <taxon>eudicotyledons</taxon>
        <taxon>Gunneridae</taxon>
        <taxon>Pentapetalae</taxon>
        <taxon>rosids</taxon>
        <taxon>fabids</taxon>
        <taxon>Fabales</taxon>
        <taxon>Fabaceae</taxon>
        <taxon>Papilionoideae</taxon>
        <taxon>50 kb inversion clade</taxon>
        <taxon>NPAAA clade</taxon>
        <taxon>indigoferoid/millettioid clade</taxon>
        <taxon>Phaseoleae</taxon>
        <taxon>Glycine</taxon>
        <taxon>Glycine subgen. Soja</taxon>
    </lineage>
</organism>
<dbReference type="Gene3D" id="1.10.510.10">
    <property type="entry name" value="Transferase(Phosphotransferase) domain 1"/>
    <property type="match status" value="1"/>
</dbReference>
<name>A0A445JY15_GLYSO</name>
<keyword evidence="1" id="KW-0808">Transferase</keyword>
<dbReference type="Proteomes" id="UP000289340">
    <property type="component" value="Chromosome 7"/>
</dbReference>
<protein>
    <submittedName>
        <fullName evidence="1">Serine/threonine-protein kinase BSK5</fullName>
    </submittedName>
</protein>
<dbReference type="GO" id="GO:0009742">
    <property type="term" value="P:brassinosteroid mediated signaling pathway"/>
    <property type="evidence" value="ECO:0007669"/>
    <property type="project" value="InterPro"/>
</dbReference>
<dbReference type="GO" id="GO:0004672">
    <property type="term" value="F:protein kinase activity"/>
    <property type="evidence" value="ECO:0007669"/>
    <property type="project" value="InterPro"/>
</dbReference>
<sequence>MTLISGKNIPPSHALDLTRGKHFLILVDSCLEGHISNDDGIEIVRLAWRYLQYEPRERPNALSLVPSQVLLGIPDEIAPSKEAVPLTPFGEACSRRDLTLICRILETLGYKDDEDVANEVMQCFPIFLSHVTYFTKNAMI</sequence>
<dbReference type="GO" id="GO:0005524">
    <property type="term" value="F:ATP binding"/>
    <property type="evidence" value="ECO:0007669"/>
    <property type="project" value="UniProtKB-KW"/>
</dbReference>
<dbReference type="PANTHER" id="PTHR45863">
    <property type="entry name" value="SERINE/THREONINE-PROTEIN KINASE BSK5"/>
    <property type="match status" value="1"/>
</dbReference>